<name>A0A2T7NK55_POMCA</name>
<comment type="caution">
    <text evidence="1">The sequence shown here is derived from an EMBL/GenBank/DDBJ whole genome shotgun (WGS) entry which is preliminary data.</text>
</comment>
<dbReference type="EMBL" id="PZQS01000011">
    <property type="protein sequence ID" value="PVD21541.1"/>
    <property type="molecule type" value="Genomic_DNA"/>
</dbReference>
<organism evidence="1 2">
    <name type="scientific">Pomacea canaliculata</name>
    <name type="common">Golden apple snail</name>
    <dbReference type="NCBI Taxonomy" id="400727"/>
    <lineage>
        <taxon>Eukaryota</taxon>
        <taxon>Metazoa</taxon>
        <taxon>Spiralia</taxon>
        <taxon>Lophotrochozoa</taxon>
        <taxon>Mollusca</taxon>
        <taxon>Gastropoda</taxon>
        <taxon>Caenogastropoda</taxon>
        <taxon>Architaenioglossa</taxon>
        <taxon>Ampullarioidea</taxon>
        <taxon>Ampullariidae</taxon>
        <taxon>Pomacea</taxon>
    </lineage>
</organism>
<protein>
    <submittedName>
        <fullName evidence="1">Uncharacterized protein</fullName>
    </submittedName>
</protein>
<gene>
    <name evidence="1" type="ORF">C0Q70_17339</name>
</gene>
<evidence type="ECO:0000313" key="2">
    <source>
        <dbReference type="Proteomes" id="UP000245119"/>
    </source>
</evidence>
<dbReference type="AlphaFoldDB" id="A0A2T7NK55"/>
<evidence type="ECO:0000313" key="1">
    <source>
        <dbReference type="EMBL" id="PVD21541.1"/>
    </source>
</evidence>
<reference evidence="1 2" key="1">
    <citation type="submission" date="2018-04" db="EMBL/GenBank/DDBJ databases">
        <title>The genome of golden apple snail Pomacea canaliculata provides insight into stress tolerance and invasive adaptation.</title>
        <authorList>
            <person name="Liu C."/>
            <person name="Liu B."/>
            <person name="Ren Y."/>
            <person name="Zhang Y."/>
            <person name="Wang H."/>
            <person name="Li S."/>
            <person name="Jiang F."/>
            <person name="Yin L."/>
            <person name="Zhang G."/>
            <person name="Qian W."/>
            <person name="Fan W."/>
        </authorList>
    </citation>
    <scope>NUCLEOTIDE SEQUENCE [LARGE SCALE GENOMIC DNA]</scope>
    <source>
        <strain evidence="1">SZHN2017</strain>
        <tissue evidence="1">Muscle</tissue>
    </source>
</reference>
<keyword evidence="2" id="KW-1185">Reference proteome</keyword>
<proteinExistence type="predicted"/>
<dbReference type="Proteomes" id="UP000245119">
    <property type="component" value="Linkage Group LG11"/>
</dbReference>
<sequence>MTTGVVLVTYTGLTVFKVTKGHFANTTCENEDAGPCVDPACTTTFLPPRVRLERLVSTQYPVSPRHRQVLRSLGARVPPADIVFLTAASQNHFDESQGVVKDLHEKVFPWLHSNTDYSYRLIYYNLGLTKESLALMSRAAFPIQVATSSLQECEEVPVETLACEGQYRSPPVL</sequence>
<dbReference type="OrthoDB" id="5954868at2759"/>
<accession>A0A2T7NK55</accession>